<dbReference type="EMBL" id="HBIJ01018373">
    <property type="protein sequence ID" value="CAE0371324.1"/>
    <property type="molecule type" value="Transcribed_RNA"/>
</dbReference>
<dbReference type="AlphaFoldDB" id="A0A7S3K394"/>
<sequence>MSDLVFFFSSLNKGPNASDIRRPKLRFRNYLPESQELVPNFVQPPTIEIVPDPFASELQKMGNMDEITVYAPSVALDLKTDIEPKLNILAKRTQRAIVDLIRKRLASSHDGEEL</sequence>
<evidence type="ECO:0000313" key="1">
    <source>
        <dbReference type="EMBL" id="CAE0371324.1"/>
    </source>
</evidence>
<accession>A0A7S3K394</accession>
<dbReference type="GO" id="GO:0005684">
    <property type="term" value="C:U2-type spliceosomal complex"/>
    <property type="evidence" value="ECO:0007669"/>
    <property type="project" value="TreeGrafter"/>
</dbReference>
<proteinExistence type="predicted"/>
<organism evidence="1">
    <name type="scientific">Aureoumbra lagunensis</name>
    <dbReference type="NCBI Taxonomy" id="44058"/>
    <lineage>
        <taxon>Eukaryota</taxon>
        <taxon>Sar</taxon>
        <taxon>Stramenopiles</taxon>
        <taxon>Ochrophyta</taxon>
        <taxon>Pelagophyceae</taxon>
        <taxon>Pelagomonadales</taxon>
        <taxon>Aureoumbra</taxon>
    </lineage>
</organism>
<protein>
    <submittedName>
        <fullName evidence="1">Uncharacterized protein</fullName>
    </submittedName>
</protein>
<name>A0A7S3K394_9STRA</name>
<dbReference type="GO" id="GO:0071014">
    <property type="term" value="C:post-mRNA release spliceosomal complex"/>
    <property type="evidence" value="ECO:0007669"/>
    <property type="project" value="TreeGrafter"/>
</dbReference>
<gene>
    <name evidence="1" type="ORF">ALAG00032_LOCUS12106</name>
</gene>
<dbReference type="Pfam" id="PF08315">
    <property type="entry name" value="cwf18"/>
    <property type="match status" value="1"/>
</dbReference>
<dbReference type="PANTHER" id="PTHR31551:SF1">
    <property type="entry name" value="COILED-COIL DOMAIN-CONTAINING PROTEIN 12"/>
    <property type="match status" value="1"/>
</dbReference>
<dbReference type="PANTHER" id="PTHR31551">
    <property type="entry name" value="PRE-MRNA-SPLICING FACTOR CWF18"/>
    <property type="match status" value="1"/>
</dbReference>
<reference evidence="1" key="1">
    <citation type="submission" date="2021-01" db="EMBL/GenBank/DDBJ databases">
        <authorList>
            <person name="Corre E."/>
            <person name="Pelletier E."/>
            <person name="Niang G."/>
            <person name="Scheremetjew M."/>
            <person name="Finn R."/>
            <person name="Kale V."/>
            <person name="Holt S."/>
            <person name="Cochrane G."/>
            <person name="Meng A."/>
            <person name="Brown T."/>
            <person name="Cohen L."/>
        </authorList>
    </citation>
    <scope>NUCLEOTIDE SEQUENCE</scope>
    <source>
        <strain evidence="1">CCMP1510</strain>
    </source>
</reference>
<dbReference type="InterPro" id="IPR013169">
    <property type="entry name" value="mRNA_splic_Cwf18-like"/>
</dbReference>